<evidence type="ECO:0000256" key="1">
    <source>
        <dbReference type="ARBA" id="ARBA00022801"/>
    </source>
</evidence>
<evidence type="ECO:0000259" key="3">
    <source>
        <dbReference type="Pfam" id="PF20434"/>
    </source>
</evidence>
<reference evidence="4 5" key="1">
    <citation type="submission" date="2020-06" db="EMBL/GenBank/DDBJ databases">
        <title>Dyadobacter sandarakinus sp. nov., isolated from the soil of the Arctic Yellow River Station.</title>
        <authorList>
            <person name="Zhang Y."/>
            <person name="Peng F."/>
        </authorList>
    </citation>
    <scope>NUCLEOTIDE SEQUENCE [LARGE SCALE GENOMIC DNA]</scope>
    <source>
        <strain evidence="4 5">Q3-56</strain>
    </source>
</reference>
<organism evidence="4 5">
    <name type="scientific">Dyadobacter sandarakinus</name>
    <dbReference type="NCBI Taxonomy" id="2747268"/>
    <lineage>
        <taxon>Bacteria</taxon>
        <taxon>Pseudomonadati</taxon>
        <taxon>Bacteroidota</taxon>
        <taxon>Cytophagia</taxon>
        <taxon>Cytophagales</taxon>
        <taxon>Spirosomataceae</taxon>
        <taxon>Dyadobacter</taxon>
    </lineage>
</organism>
<dbReference type="SUPFAM" id="SSF53474">
    <property type="entry name" value="alpha/beta-Hydrolases"/>
    <property type="match status" value="1"/>
</dbReference>
<evidence type="ECO:0000256" key="2">
    <source>
        <dbReference type="SAM" id="SignalP"/>
    </source>
</evidence>
<dbReference type="PANTHER" id="PTHR48081">
    <property type="entry name" value="AB HYDROLASE SUPERFAMILY PROTEIN C4A8.06C"/>
    <property type="match status" value="1"/>
</dbReference>
<evidence type="ECO:0000313" key="5">
    <source>
        <dbReference type="Proteomes" id="UP000612680"/>
    </source>
</evidence>
<dbReference type="EMBL" id="CP056775">
    <property type="protein sequence ID" value="QRR01011.1"/>
    <property type="molecule type" value="Genomic_DNA"/>
</dbReference>
<dbReference type="Gene3D" id="3.40.50.1820">
    <property type="entry name" value="alpha/beta hydrolase"/>
    <property type="match status" value="1"/>
</dbReference>
<dbReference type="InterPro" id="IPR050300">
    <property type="entry name" value="GDXG_lipolytic_enzyme"/>
</dbReference>
<accession>A0ABX7I7P5</accession>
<proteinExistence type="predicted"/>
<dbReference type="RefSeq" id="WP_204662891.1">
    <property type="nucleotide sequence ID" value="NZ_CP056775.1"/>
</dbReference>
<sequence length="363" mass="40171">MQKLSHWIMPVLGLAMLWSGSCKPAKAPDPVVITPDSVARDTAMAVNPDEVLAASARFGSGYVFADSALKVITGTFRQANDFIGSPVTMSYTFVAPEMDTMQYRPFVLMVHEGAFLFGDQVNELGKARYLARKGYAVACINYRLGFNGGSEANPCGGNTMEVVQAVYRAVQDTYAALHFFAGKSEAYGIDRGQMILAGSSAGAITVSALAYMKEIDFESLQTGIINTLGRLDPDPNGKAFSVRALLTYLGYGVFKTSYIKPDNVKPTVFFQRTGDDILPYEKGNLFFCPFYLTSEGARPVSQELKKLAVPYELNFQPETGHQLSYSNEYVANRYAMFMKRLWGKDYRQLTIRNYTTQEDLVLP</sequence>
<name>A0ABX7I7P5_9BACT</name>
<protein>
    <submittedName>
        <fullName evidence="4">Carboxylesterase family protein</fullName>
    </submittedName>
</protein>
<feature type="domain" description="BD-FAE-like" evidence="3">
    <location>
        <begin position="99"/>
        <end position="215"/>
    </location>
</feature>
<dbReference type="InterPro" id="IPR029058">
    <property type="entry name" value="AB_hydrolase_fold"/>
</dbReference>
<dbReference type="InterPro" id="IPR049492">
    <property type="entry name" value="BD-FAE-like_dom"/>
</dbReference>
<dbReference type="Proteomes" id="UP000612680">
    <property type="component" value="Chromosome"/>
</dbReference>
<dbReference type="Pfam" id="PF20434">
    <property type="entry name" value="BD-FAE"/>
    <property type="match status" value="1"/>
</dbReference>
<keyword evidence="1" id="KW-0378">Hydrolase</keyword>
<feature type="signal peptide" evidence="2">
    <location>
        <begin position="1"/>
        <end position="27"/>
    </location>
</feature>
<feature type="chain" id="PRO_5046012556" evidence="2">
    <location>
        <begin position="28"/>
        <end position="363"/>
    </location>
</feature>
<evidence type="ECO:0000313" key="4">
    <source>
        <dbReference type="EMBL" id="QRR01011.1"/>
    </source>
</evidence>
<keyword evidence="5" id="KW-1185">Reference proteome</keyword>
<gene>
    <name evidence="4" type="ORF">HWI92_08910</name>
</gene>
<dbReference type="PROSITE" id="PS51257">
    <property type="entry name" value="PROKAR_LIPOPROTEIN"/>
    <property type="match status" value="1"/>
</dbReference>
<keyword evidence="2" id="KW-0732">Signal</keyword>